<accession>A0A6J6QK05</accession>
<reference evidence="1" key="1">
    <citation type="submission" date="2020-05" db="EMBL/GenBank/DDBJ databases">
        <authorList>
            <person name="Chiriac C."/>
            <person name="Salcher M."/>
            <person name="Ghai R."/>
            <person name="Kavagutti S V."/>
        </authorList>
    </citation>
    <scope>NUCLEOTIDE SEQUENCE</scope>
</reference>
<sequence length="104" mass="11661">MVVERVRMNNDVPAHRLDKIKSNGGAALRAIHKDSRSIRKRIHVSANEIIGERVIGDIHSAPSGVLQHLLRERFLLRSDHKVSTSCADRRSLLAGTRLRNHGDT</sequence>
<gene>
    <name evidence="1" type="ORF">UFOPK2423_01630</name>
</gene>
<dbReference type="EMBL" id="CAEZXN010000064">
    <property type="protein sequence ID" value="CAB4709208.1"/>
    <property type="molecule type" value="Genomic_DNA"/>
</dbReference>
<evidence type="ECO:0000313" key="1">
    <source>
        <dbReference type="EMBL" id="CAB4709208.1"/>
    </source>
</evidence>
<organism evidence="1">
    <name type="scientific">freshwater metagenome</name>
    <dbReference type="NCBI Taxonomy" id="449393"/>
    <lineage>
        <taxon>unclassified sequences</taxon>
        <taxon>metagenomes</taxon>
        <taxon>ecological metagenomes</taxon>
    </lineage>
</organism>
<protein>
    <submittedName>
        <fullName evidence="1">Unannotated protein</fullName>
    </submittedName>
</protein>
<proteinExistence type="predicted"/>
<dbReference type="AlphaFoldDB" id="A0A6J6QK05"/>
<name>A0A6J6QK05_9ZZZZ</name>